<evidence type="ECO:0000313" key="1">
    <source>
        <dbReference type="EMBL" id="KAA9007351.1"/>
    </source>
</evidence>
<accession>A0A5J5GGR6</accession>
<name>A0A5J5GGR6_9BACL</name>
<dbReference type="EMBL" id="VYKK01000004">
    <property type="protein sequence ID" value="KAA9007351.1"/>
    <property type="molecule type" value="Genomic_DNA"/>
</dbReference>
<comment type="caution">
    <text evidence="1">The sequence shown here is derived from an EMBL/GenBank/DDBJ whole genome shotgun (WGS) entry which is preliminary data.</text>
</comment>
<dbReference type="RefSeq" id="WP_150456641.1">
    <property type="nucleotide sequence ID" value="NZ_VYKK01000004.1"/>
</dbReference>
<keyword evidence="2" id="KW-1185">Reference proteome</keyword>
<gene>
    <name evidence="1" type="ORF">F4V43_02370</name>
</gene>
<dbReference type="Proteomes" id="UP000367750">
    <property type="component" value="Unassembled WGS sequence"/>
</dbReference>
<organism evidence="1 2">
    <name type="scientific">Paenibacillus spiritus</name>
    <dbReference type="NCBI Taxonomy" id="2496557"/>
    <lineage>
        <taxon>Bacteria</taxon>
        <taxon>Bacillati</taxon>
        <taxon>Bacillota</taxon>
        <taxon>Bacilli</taxon>
        <taxon>Bacillales</taxon>
        <taxon>Paenibacillaceae</taxon>
        <taxon>Paenibacillus</taxon>
    </lineage>
</organism>
<protein>
    <submittedName>
        <fullName evidence="1">Uncharacterized protein</fullName>
    </submittedName>
</protein>
<reference evidence="1 2" key="1">
    <citation type="submission" date="2019-09" db="EMBL/GenBank/DDBJ databases">
        <title>Bacillus ochoae sp. nov., Paenibacillus whitsoniae sp. nov., Paenibacillus spiritus sp. nov. Isolated from the Mars Exploration Rover during spacecraft assembly.</title>
        <authorList>
            <person name="Seuylemezian A."/>
            <person name="Vaishampayan P."/>
        </authorList>
    </citation>
    <scope>NUCLEOTIDE SEQUENCE [LARGE SCALE GENOMIC DNA]</scope>
    <source>
        <strain evidence="1 2">MER_111</strain>
    </source>
</reference>
<dbReference type="AlphaFoldDB" id="A0A5J5GGR6"/>
<evidence type="ECO:0000313" key="2">
    <source>
        <dbReference type="Proteomes" id="UP000367750"/>
    </source>
</evidence>
<proteinExistence type="predicted"/>
<sequence length="196" mass="22080">MNKITEISAMVDSEEFIKLFSMFSSTFASLRDITPEYILSAVNGDCQPLFDEYMQILKWAEEPYADIPASVHFERREVDIITPTSGRKLEIIKLQAGGLLVRWSDSNGSSTAFGEILGAFEKRSIEPEVTTIDAAVDVLLTNKTVEELDELGGYYYYNDRVIKVSDAKAKVLMDKKGFKYAYYVDSAYGNLTFVTL</sequence>